<gene>
    <name evidence="1" type="ORF">COCHEDRAFT_1034953</name>
</gene>
<reference evidence="2" key="2">
    <citation type="journal article" date="2013" name="PLoS Genet.">
        <title>Comparative genome structure, secondary metabolite, and effector coding capacity across Cochliobolus pathogens.</title>
        <authorList>
            <person name="Condon B.J."/>
            <person name="Leng Y."/>
            <person name="Wu D."/>
            <person name="Bushley K.E."/>
            <person name="Ohm R.A."/>
            <person name="Otillar R."/>
            <person name="Martin J."/>
            <person name="Schackwitz W."/>
            <person name="Grimwood J."/>
            <person name="MohdZainudin N."/>
            <person name="Xue C."/>
            <person name="Wang R."/>
            <person name="Manning V.A."/>
            <person name="Dhillon B."/>
            <person name="Tu Z.J."/>
            <person name="Steffenson B.J."/>
            <person name="Salamov A."/>
            <person name="Sun H."/>
            <person name="Lowry S."/>
            <person name="LaButti K."/>
            <person name="Han J."/>
            <person name="Copeland A."/>
            <person name="Lindquist E."/>
            <person name="Barry K."/>
            <person name="Schmutz J."/>
            <person name="Baker S.E."/>
            <person name="Ciuffetti L.M."/>
            <person name="Grigoriev I.V."/>
            <person name="Zhong S."/>
            <person name="Turgeon B.G."/>
        </authorList>
    </citation>
    <scope>NUCLEOTIDE SEQUENCE [LARGE SCALE GENOMIC DNA]</scope>
    <source>
        <strain evidence="2">C5 / ATCC 48332 / race O</strain>
    </source>
</reference>
<dbReference type="EMBL" id="KB445585">
    <property type="protein sequence ID" value="EMD86539.1"/>
    <property type="molecule type" value="Genomic_DNA"/>
</dbReference>
<dbReference type="Gene3D" id="3.40.50.720">
    <property type="entry name" value="NAD(P)-binding Rossmann-like Domain"/>
    <property type="match status" value="1"/>
</dbReference>
<evidence type="ECO:0008006" key="3">
    <source>
        <dbReference type="Google" id="ProtNLM"/>
    </source>
</evidence>
<dbReference type="HOGENOM" id="CLU_2061279_0_0_1"/>
<dbReference type="AlphaFoldDB" id="M2TJ58"/>
<protein>
    <recommendedName>
        <fullName evidence="3">Alcohol dehydrogenase-like C-terminal domain-containing protein</fullName>
    </recommendedName>
</protein>
<name>M2TJ58_COCH5</name>
<sequence>MGLKAVGIDVEKSQWEHAQTLNVFEMTDLLDTNFVTQIQKDTGGGVHAVTTLSTSVRVQDAEPSIIRIGGNLMVVPVVSMRSSFSIRLAFQTSNYHFVNVQTAPNHLPIISVTVLLSPV</sequence>
<accession>M2TJ58</accession>
<keyword evidence="2" id="KW-1185">Reference proteome</keyword>
<dbReference type="SUPFAM" id="SSF51735">
    <property type="entry name" value="NAD(P)-binding Rossmann-fold domains"/>
    <property type="match status" value="1"/>
</dbReference>
<proteinExistence type="predicted"/>
<dbReference type="Proteomes" id="UP000016936">
    <property type="component" value="Unassembled WGS sequence"/>
</dbReference>
<evidence type="ECO:0000313" key="1">
    <source>
        <dbReference type="EMBL" id="EMD86539.1"/>
    </source>
</evidence>
<dbReference type="InterPro" id="IPR036291">
    <property type="entry name" value="NAD(P)-bd_dom_sf"/>
</dbReference>
<organism evidence="1 2">
    <name type="scientific">Cochliobolus heterostrophus (strain C5 / ATCC 48332 / race O)</name>
    <name type="common">Southern corn leaf blight fungus</name>
    <name type="synonym">Bipolaris maydis</name>
    <dbReference type="NCBI Taxonomy" id="701091"/>
    <lineage>
        <taxon>Eukaryota</taxon>
        <taxon>Fungi</taxon>
        <taxon>Dikarya</taxon>
        <taxon>Ascomycota</taxon>
        <taxon>Pezizomycotina</taxon>
        <taxon>Dothideomycetes</taxon>
        <taxon>Pleosporomycetidae</taxon>
        <taxon>Pleosporales</taxon>
        <taxon>Pleosporineae</taxon>
        <taxon>Pleosporaceae</taxon>
        <taxon>Bipolaris</taxon>
    </lineage>
</organism>
<evidence type="ECO:0000313" key="2">
    <source>
        <dbReference type="Proteomes" id="UP000016936"/>
    </source>
</evidence>
<reference evidence="1 2" key="1">
    <citation type="journal article" date="2012" name="PLoS Pathog.">
        <title>Diverse lifestyles and strategies of plant pathogenesis encoded in the genomes of eighteen Dothideomycetes fungi.</title>
        <authorList>
            <person name="Ohm R.A."/>
            <person name="Feau N."/>
            <person name="Henrissat B."/>
            <person name="Schoch C.L."/>
            <person name="Horwitz B.A."/>
            <person name="Barry K.W."/>
            <person name="Condon B.J."/>
            <person name="Copeland A.C."/>
            <person name="Dhillon B."/>
            <person name="Glaser F."/>
            <person name="Hesse C.N."/>
            <person name="Kosti I."/>
            <person name="LaButti K."/>
            <person name="Lindquist E.A."/>
            <person name="Lucas S."/>
            <person name="Salamov A.A."/>
            <person name="Bradshaw R.E."/>
            <person name="Ciuffetti L."/>
            <person name="Hamelin R.C."/>
            <person name="Kema G.H.J."/>
            <person name="Lawrence C."/>
            <person name="Scott J.A."/>
            <person name="Spatafora J.W."/>
            <person name="Turgeon B.G."/>
            <person name="de Wit P.J.G.M."/>
            <person name="Zhong S."/>
            <person name="Goodwin S.B."/>
            <person name="Grigoriev I.V."/>
        </authorList>
    </citation>
    <scope>NUCLEOTIDE SEQUENCE [LARGE SCALE GENOMIC DNA]</scope>
    <source>
        <strain evidence="2">C5 / ATCC 48332 / race O</strain>
    </source>
</reference>